<evidence type="ECO:0000256" key="1">
    <source>
        <dbReference type="SAM" id="Phobius"/>
    </source>
</evidence>
<accession>D5C5G4</accession>
<keyword evidence="3" id="KW-1185">Reference proteome</keyword>
<keyword evidence="2" id="KW-0614">Plasmid</keyword>
<evidence type="ECO:0000313" key="3">
    <source>
        <dbReference type="Proteomes" id="UP000001844"/>
    </source>
</evidence>
<organism evidence="2 3">
    <name type="scientific">Nitrosococcus halophilus (strain Nc4)</name>
    <dbReference type="NCBI Taxonomy" id="472759"/>
    <lineage>
        <taxon>Bacteria</taxon>
        <taxon>Pseudomonadati</taxon>
        <taxon>Pseudomonadota</taxon>
        <taxon>Gammaproteobacteria</taxon>
        <taxon>Chromatiales</taxon>
        <taxon>Chromatiaceae</taxon>
        <taxon>Nitrosococcus</taxon>
    </lineage>
</organism>
<dbReference type="OrthoDB" id="9182543at2"/>
<name>D5C5G4_NITHN</name>
<dbReference type="HOGENOM" id="CLU_1239087_0_0_6"/>
<dbReference type="Proteomes" id="UP000001844">
    <property type="component" value="Plasmid pNHAL01"/>
</dbReference>
<reference evidence="2 3" key="1">
    <citation type="submission" date="2009-10" db="EMBL/GenBank/DDBJ databases">
        <title>Complete genome sequence of Nitrosococcus halophilus Nc4, a salt-adapted, aerobic obligate ammonia-oxidizing sulfur purple bacterium.</title>
        <authorList>
            <consortium name="US DOE Joint Genome Institute"/>
            <person name="Campbell M.A."/>
            <person name="Malfatti S.A."/>
            <person name="Chain P.S.G."/>
            <person name="Heidelberg J.F."/>
            <person name="Ward N.L."/>
            <person name="Ward B.B."/>
            <person name="Klotz M.G."/>
        </authorList>
    </citation>
    <scope>NUCLEOTIDE SEQUENCE [LARGE SCALE GENOMIC DNA]</scope>
    <source>
        <strain evidence="3">Nc4</strain>
        <plasmid evidence="3">Plasmid pNHAL01</plasmid>
    </source>
</reference>
<keyword evidence="1" id="KW-1133">Transmembrane helix</keyword>
<keyword evidence="1" id="KW-0812">Transmembrane</keyword>
<evidence type="ECO:0000313" key="2">
    <source>
        <dbReference type="EMBL" id="ADE17018.1"/>
    </source>
</evidence>
<dbReference type="RefSeq" id="WP_013028120.1">
    <property type="nucleotide sequence ID" value="NC_013958.1"/>
</dbReference>
<dbReference type="AlphaFoldDB" id="D5C5G4"/>
<keyword evidence="1" id="KW-0472">Membrane</keyword>
<dbReference type="EMBL" id="CP001799">
    <property type="protein sequence ID" value="ADE17018.1"/>
    <property type="molecule type" value="Genomic_DNA"/>
</dbReference>
<sequence length="223" mass="26565">MWEEIIRGLFILAVPCLGLYLYFRQKEYELIKQRYLEGAIDIIAAEVEQAFGIVNHNWARCLDILKMYRDEKDHFDVRELKKGFLDLDCSKFHRIPHYRIRHLIGSQCIWIAYQKAMVFTAIENTKITKEIPEAIRLKLTKDCITARTEELVNDANRELKEIEERSHKFDYLTEELHNLSYLLENQRFSLKGIKKFSEKSKVKDIVNRLHNKLATELENYDPV</sequence>
<feature type="transmembrane region" description="Helical" evidence="1">
    <location>
        <begin position="6"/>
        <end position="23"/>
    </location>
</feature>
<geneLocation type="plasmid" evidence="2 3">
    <name>pNHAL01</name>
</geneLocation>
<dbReference type="KEGG" id="nhl:Nhal_4010"/>
<protein>
    <submittedName>
        <fullName evidence="2">Uncharacterized protein</fullName>
    </submittedName>
</protein>
<gene>
    <name evidence="2" type="ORF">Nhal_4010</name>
</gene>
<proteinExistence type="predicted"/>